<dbReference type="Pfam" id="PF13599">
    <property type="entry name" value="Pentapeptide_4"/>
    <property type="match status" value="1"/>
</dbReference>
<sequence>MPNPLDSTSEYLSLTFVGLDLSNETLSFKEFDGCVFKECRFDSVTFKNCKFIECEFVSCNLSVVNMSYSRFMDVAFRDSKIIGVDWTKAAWPNLSLPAPISFHNSLLNDSSFYGLHLADLIIEDCKVHDVDFREGNFSQGDFSGSDFANSLFNGANLSGVSFENAENYYIDLNHTNIKQAKFSRLEAVCLLESLDIELLD</sequence>
<dbReference type="InterPro" id="IPR052949">
    <property type="entry name" value="PA_immunity-related"/>
</dbReference>
<dbReference type="AlphaFoldDB" id="A0A2K8KQU3"/>
<dbReference type="Pfam" id="PF00805">
    <property type="entry name" value="Pentapeptide"/>
    <property type="match status" value="1"/>
</dbReference>
<protein>
    <submittedName>
        <fullName evidence="1">Pentapeptide repeat protein family protein</fullName>
    </submittedName>
</protein>
<name>A0A2K8KQU3_9GAMM</name>
<proteinExistence type="predicted"/>
<dbReference type="InterPro" id="IPR001646">
    <property type="entry name" value="5peptide_repeat"/>
</dbReference>
<evidence type="ECO:0000313" key="2">
    <source>
        <dbReference type="Proteomes" id="UP000229757"/>
    </source>
</evidence>
<dbReference type="EMBL" id="CP011797">
    <property type="protein sequence ID" value="ATX75246.1"/>
    <property type="molecule type" value="Genomic_DNA"/>
</dbReference>
<dbReference type="SUPFAM" id="SSF141571">
    <property type="entry name" value="Pentapeptide repeat-like"/>
    <property type="match status" value="1"/>
</dbReference>
<gene>
    <name evidence="1" type="ORF">REIFOR_00068</name>
</gene>
<dbReference type="RefSeq" id="WP_100255665.1">
    <property type="nucleotide sequence ID" value="NZ_CP011797.1"/>
</dbReference>
<organism evidence="1 2">
    <name type="scientific">Reinekea forsetii</name>
    <dbReference type="NCBI Taxonomy" id="1336806"/>
    <lineage>
        <taxon>Bacteria</taxon>
        <taxon>Pseudomonadati</taxon>
        <taxon>Pseudomonadota</taxon>
        <taxon>Gammaproteobacteria</taxon>
        <taxon>Oceanospirillales</taxon>
        <taxon>Saccharospirillaceae</taxon>
        <taxon>Reinekea</taxon>
    </lineage>
</organism>
<dbReference type="PANTHER" id="PTHR42999">
    <property type="entry name" value="ANTIBIOTIC RESISTANCE PROTEIN MCBG"/>
    <property type="match status" value="1"/>
</dbReference>
<dbReference type="OrthoDB" id="5290767at2"/>
<dbReference type="Gene3D" id="2.160.20.80">
    <property type="entry name" value="E3 ubiquitin-protein ligase SopA"/>
    <property type="match status" value="1"/>
</dbReference>
<dbReference type="PANTHER" id="PTHR42999:SF1">
    <property type="entry name" value="PENTAPEPTIDE REPEAT-CONTAINING PROTEIN"/>
    <property type="match status" value="1"/>
</dbReference>
<dbReference type="Proteomes" id="UP000229757">
    <property type="component" value="Chromosome"/>
</dbReference>
<reference evidence="1 2" key="1">
    <citation type="journal article" date="2017" name="Environ. Microbiol.">
        <title>Genomic and physiological analyses of 'Reinekea forsetii' reveal a versatile opportunistic lifestyle during spring algae blooms.</title>
        <authorList>
            <person name="Avci B."/>
            <person name="Hahnke R.L."/>
            <person name="Chafee M."/>
            <person name="Fischer T."/>
            <person name="Gruber-Vodicka H."/>
            <person name="Tegetmeyer H.E."/>
            <person name="Harder J."/>
            <person name="Fuchs B.M."/>
            <person name="Amann R.I."/>
            <person name="Teeling H."/>
        </authorList>
    </citation>
    <scope>NUCLEOTIDE SEQUENCE [LARGE SCALE GENOMIC DNA]</scope>
    <source>
        <strain evidence="1 2">Hel1_31_D35</strain>
    </source>
</reference>
<dbReference type="KEGG" id="rfo:REIFOR_00068"/>
<keyword evidence="2" id="KW-1185">Reference proteome</keyword>
<accession>A0A2K8KQU3</accession>
<evidence type="ECO:0000313" key="1">
    <source>
        <dbReference type="EMBL" id="ATX75246.1"/>
    </source>
</evidence>